<reference evidence="7 8" key="1">
    <citation type="submission" date="2016-10" db="EMBL/GenBank/DDBJ databases">
        <authorList>
            <person name="de Groot N.N."/>
        </authorList>
    </citation>
    <scope>NUCLEOTIDE SEQUENCE [LARGE SCALE GENOMIC DNA]</scope>
    <source>
        <strain evidence="7 8">CPCC 100156</strain>
    </source>
</reference>
<feature type="transmembrane region" description="Helical" evidence="6">
    <location>
        <begin position="84"/>
        <end position="106"/>
    </location>
</feature>
<evidence type="ECO:0000256" key="6">
    <source>
        <dbReference type="SAM" id="Phobius"/>
    </source>
</evidence>
<accession>A0A1G6NL49</accession>
<dbReference type="PANTHER" id="PTHR33931">
    <property type="entry name" value="HOLIN-LIKE PROTEIN CIDA-RELATED"/>
    <property type="match status" value="1"/>
</dbReference>
<name>A0A1G6NL49_9PROT</name>
<gene>
    <name evidence="7" type="ORF">SAMN04487779_100247</name>
</gene>
<keyword evidence="8" id="KW-1185">Reference proteome</keyword>
<dbReference type="AlphaFoldDB" id="A0A1G6NL49"/>
<organism evidence="7 8">
    <name type="scientific">Belnapia rosea</name>
    <dbReference type="NCBI Taxonomy" id="938405"/>
    <lineage>
        <taxon>Bacteria</taxon>
        <taxon>Pseudomonadati</taxon>
        <taxon>Pseudomonadota</taxon>
        <taxon>Alphaproteobacteria</taxon>
        <taxon>Acetobacterales</taxon>
        <taxon>Roseomonadaceae</taxon>
        <taxon>Belnapia</taxon>
    </lineage>
</organism>
<dbReference type="InterPro" id="IPR005538">
    <property type="entry name" value="LrgA/CidA"/>
</dbReference>
<feature type="transmembrane region" description="Helical" evidence="6">
    <location>
        <begin position="29"/>
        <end position="45"/>
    </location>
</feature>
<dbReference type="Pfam" id="PF03788">
    <property type="entry name" value="LrgA"/>
    <property type="match status" value="1"/>
</dbReference>
<keyword evidence="3 6" id="KW-0812">Transmembrane</keyword>
<keyword evidence="5 6" id="KW-0472">Membrane</keyword>
<dbReference type="PANTHER" id="PTHR33931:SF2">
    <property type="entry name" value="HOLIN-LIKE PROTEIN CIDA"/>
    <property type="match status" value="1"/>
</dbReference>
<dbReference type="GO" id="GO:0005886">
    <property type="term" value="C:plasma membrane"/>
    <property type="evidence" value="ECO:0007669"/>
    <property type="project" value="UniProtKB-SubCell"/>
</dbReference>
<evidence type="ECO:0000256" key="1">
    <source>
        <dbReference type="ARBA" id="ARBA00004651"/>
    </source>
</evidence>
<dbReference type="STRING" id="938405.SAMN02927895_02956"/>
<keyword evidence="4 6" id="KW-1133">Transmembrane helix</keyword>
<evidence type="ECO:0000256" key="5">
    <source>
        <dbReference type="ARBA" id="ARBA00023136"/>
    </source>
</evidence>
<evidence type="ECO:0000313" key="8">
    <source>
        <dbReference type="Proteomes" id="UP000198925"/>
    </source>
</evidence>
<keyword evidence="2" id="KW-1003">Cell membrane</keyword>
<sequence length="113" mass="11511">MIGALATLLACQLAGEVLARALHLPVPGPVIGMALLFAGLLLRGREAPPALEATSDALLGNLGLLFVPAGVGVMLYLPLLARDWAPLSLGVVAGTLAAIAATGRLAQWLLRGR</sequence>
<feature type="transmembrane region" description="Helical" evidence="6">
    <location>
        <begin position="57"/>
        <end position="78"/>
    </location>
</feature>
<evidence type="ECO:0000256" key="4">
    <source>
        <dbReference type="ARBA" id="ARBA00022989"/>
    </source>
</evidence>
<evidence type="ECO:0000256" key="3">
    <source>
        <dbReference type="ARBA" id="ARBA00022692"/>
    </source>
</evidence>
<protein>
    <submittedName>
        <fullName evidence="7">Holin-like protein</fullName>
    </submittedName>
</protein>
<dbReference type="EMBL" id="FMZX01000002">
    <property type="protein sequence ID" value="SDC68016.1"/>
    <property type="molecule type" value="Genomic_DNA"/>
</dbReference>
<evidence type="ECO:0000256" key="2">
    <source>
        <dbReference type="ARBA" id="ARBA00022475"/>
    </source>
</evidence>
<dbReference type="RefSeq" id="WP_090661719.1">
    <property type="nucleotide sequence ID" value="NZ_FMZX01000002.1"/>
</dbReference>
<evidence type="ECO:0000313" key="7">
    <source>
        <dbReference type="EMBL" id="SDC68016.1"/>
    </source>
</evidence>
<proteinExistence type="predicted"/>
<dbReference type="Proteomes" id="UP000198925">
    <property type="component" value="Unassembled WGS sequence"/>
</dbReference>
<comment type="subcellular location">
    <subcellularLocation>
        <location evidence="1">Cell membrane</location>
        <topology evidence="1">Multi-pass membrane protein</topology>
    </subcellularLocation>
</comment>